<dbReference type="PROSITE" id="PS01180">
    <property type="entry name" value="CUB"/>
    <property type="match status" value="1"/>
</dbReference>
<evidence type="ECO:0000313" key="8">
    <source>
        <dbReference type="Proteomes" id="UP001164746"/>
    </source>
</evidence>
<organism evidence="7 8">
    <name type="scientific">Mya arenaria</name>
    <name type="common">Soft-shell clam</name>
    <dbReference type="NCBI Taxonomy" id="6604"/>
    <lineage>
        <taxon>Eukaryota</taxon>
        <taxon>Metazoa</taxon>
        <taxon>Spiralia</taxon>
        <taxon>Lophotrochozoa</taxon>
        <taxon>Mollusca</taxon>
        <taxon>Bivalvia</taxon>
        <taxon>Autobranchia</taxon>
        <taxon>Heteroconchia</taxon>
        <taxon>Euheterodonta</taxon>
        <taxon>Imparidentia</taxon>
        <taxon>Neoheterodontei</taxon>
        <taxon>Myida</taxon>
        <taxon>Myoidea</taxon>
        <taxon>Myidae</taxon>
        <taxon>Mya</taxon>
    </lineage>
</organism>
<evidence type="ECO:0000313" key="7">
    <source>
        <dbReference type="EMBL" id="WAR13361.1"/>
    </source>
</evidence>
<dbReference type="Pfam" id="PF00431">
    <property type="entry name" value="CUB"/>
    <property type="match status" value="1"/>
</dbReference>
<proteinExistence type="predicted"/>
<keyword evidence="1 3" id="KW-1015">Disulfide bond</keyword>
<evidence type="ECO:0000256" key="4">
    <source>
        <dbReference type="SAM" id="MobiDB-lite"/>
    </source>
</evidence>
<dbReference type="CDD" id="cd00112">
    <property type="entry name" value="LDLa"/>
    <property type="match status" value="1"/>
</dbReference>
<comment type="caution">
    <text evidence="2">Lacks conserved residue(s) required for the propagation of feature annotation.</text>
</comment>
<dbReference type="PANTHER" id="PTHR24652:SF69">
    <property type="entry name" value="CUB DOMAIN-CONTAINING PROTEIN"/>
    <property type="match status" value="1"/>
</dbReference>
<feature type="disulfide bond" evidence="3">
    <location>
        <begin position="139"/>
        <end position="151"/>
    </location>
</feature>
<dbReference type="Gene3D" id="4.10.400.10">
    <property type="entry name" value="Low-density Lipoprotein Receptor"/>
    <property type="match status" value="1"/>
</dbReference>
<feature type="transmembrane region" description="Helical" evidence="5">
    <location>
        <begin position="187"/>
        <end position="212"/>
    </location>
</feature>
<dbReference type="SMART" id="SM00042">
    <property type="entry name" value="CUB"/>
    <property type="match status" value="1"/>
</dbReference>
<dbReference type="InterPro" id="IPR000859">
    <property type="entry name" value="CUB_dom"/>
</dbReference>
<dbReference type="EMBL" id="CP111019">
    <property type="protein sequence ID" value="WAR13361.1"/>
    <property type="molecule type" value="Genomic_DNA"/>
</dbReference>
<dbReference type="SMART" id="SM00192">
    <property type="entry name" value="LDLa"/>
    <property type="match status" value="1"/>
</dbReference>
<feature type="region of interest" description="Disordered" evidence="4">
    <location>
        <begin position="268"/>
        <end position="313"/>
    </location>
</feature>
<accession>A0ABY7F1Y8</accession>
<gene>
    <name evidence="7" type="ORF">MAR_027541</name>
</gene>
<name>A0ABY7F1Y8_MYAAR</name>
<evidence type="ECO:0000256" key="1">
    <source>
        <dbReference type="ARBA" id="ARBA00023157"/>
    </source>
</evidence>
<keyword evidence="5" id="KW-0812">Transmembrane</keyword>
<dbReference type="CDD" id="cd00041">
    <property type="entry name" value="CUB"/>
    <property type="match status" value="1"/>
</dbReference>
<dbReference type="SUPFAM" id="SSF49854">
    <property type="entry name" value="Spermadhesin, CUB domain"/>
    <property type="match status" value="1"/>
</dbReference>
<dbReference type="PROSITE" id="PS50068">
    <property type="entry name" value="LDLRA_2"/>
    <property type="match status" value="1"/>
</dbReference>
<dbReference type="InterPro" id="IPR042333">
    <property type="entry name" value="LRAD2/Mig-13-like"/>
</dbReference>
<evidence type="ECO:0000256" key="2">
    <source>
        <dbReference type="PROSITE-ProRule" id="PRU00059"/>
    </source>
</evidence>
<dbReference type="InterPro" id="IPR035914">
    <property type="entry name" value="Sperma_CUB_dom_sf"/>
</dbReference>
<dbReference type="Pfam" id="PF00057">
    <property type="entry name" value="Ldl_recept_a"/>
    <property type="match status" value="1"/>
</dbReference>
<dbReference type="PANTHER" id="PTHR24652">
    <property type="entry name" value="LOW-DENSITY LIPOPROTEIN RECEPTOR CLASS A DOMAIN-CONTAINING PROTEIN 2"/>
    <property type="match status" value="1"/>
</dbReference>
<feature type="domain" description="CUB" evidence="6">
    <location>
        <begin position="19"/>
        <end position="134"/>
    </location>
</feature>
<feature type="disulfide bond" evidence="3">
    <location>
        <begin position="146"/>
        <end position="164"/>
    </location>
</feature>
<evidence type="ECO:0000256" key="3">
    <source>
        <dbReference type="PROSITE-ProRule" id="PRU00124"/>
    </source>
</evidence>
<sequence>MVDNSSVFCLDGVFLNQACNGGKYVAKSHRLESSDALYYAPNLACSYTVTVDTGKKVMLISRIFELEAKVSGACVDYVNIHDGDSTAASTINTSPLCGVVYKTTYTSTDNAMTVYFETDSTGARHGFDFIFVAVTTGTCGTSQFACNNSVCIDSDLQCSQQDECADNSDEDGCDYAIPGKAGLDGSAFLIIGLCIGLFLFLLATALLSWYVYRHHIRWRLYLRRPLTVEEVVHEETTQTTAYPVTKIYYKEKFQDMYSDPGPPPYHSNYGSIKAKSDVTSESQGSSTDVISGGGVSTSTRKGSIFEIPDETAY</sequence>
<dbReference type="Gene3D" id="2.60.120.290">
    <property type="entry name" value="Spermadhesin, CUB domain"/>
    <property type="match status" value="1"/>
</dbReference>
<keyword evidence="8" id="KW-1185">Reference proteome</keyword>
<feature type="disulfide bond" evidence="3">
    <location>
        <begin position="158"/>
        <end position="173"/>
    </location>
</feature>
<evidence type="ECO:0000256" key="5">
    <source>
        <dbReference type="SAM" id="Phobius"/>
    </source>
</evidence>
<dbReference type="SUPFAM" id="SSF57424">
    <property type="entry name" value="LDL receptor-like module"/>
    <property type="match status" value="1"/>
</dbReference>
<dbReference type="InterPro" id="IPR002172">
    <property type="entry name" value="LDrepeatLR_classA_rpt"/>
</dbReference>
<keyword evidence="5" id="KW-0472">Membrane</keyword>
<evidence type="ECO:0000259" key="6">
    <source>
        <dbReference type="PROSITE" id="PS01180"/>
    </source>
</evidence>
<protein>
    <submittedName>
        <fullName evidence="7">LRP3-like protein</fullName>
    </submittedName>
</protein>
<dbReference type="Proteomes" id="UP001164746">
    <property type="component" value="Chromosome 8"/>
</dbReference>
<keyword evidence="5" id="KW-1133">Transmembrane helix</keyword>
<feature type="compositionally biased region" description="Polar residues" evidence="4">
    <location>
        <begin position="277"/>
        <end position="289"/>
    </location>
</feature>
<reference evidence="7" key="1">
    <citation type="submission" date="2022-11" db="EMBL/GenBank/DDBJ databases">
        <title>Centuries of genome instability and evolution in soft-shell clam transmissible cancer (bioRxiv).</title>
        <authorList>
            <person name="Hart S.F.M."/>
            <person name="Yonemitsu M.A."/>
            <person name="Giersch R.M."/>
            <person name="Beal B.F."/>
            <person name="Arriagada G."/>
            <person name="Davis B.W."/>
            <person name="Ostrander E.A."/>
            <person name="Goff S.P."/>
            <person name="Metzger M.J."/>
        </authorList>
    </citation>
    <scope>NUCLEOTIDE SEQUENCE</scope>
    <source>
        <strain evidence="7">MELC-2E11</strain>
        <tissue evidence="7">Siphon/mantle</tissue>
    </source>
</reference>
<dbReference type="InterPro" id="IPR036055">
    <property type="entry name" value="LDL_receptor-like_sf"/>
</dbReference>